<evidence type="ECO:0000256" key="4">
    <source>
        <dbReference type="SAM" id="MobiDB-lite"/>
    </source>
</evidence>
<dbReference type="InterPro" id="IPR001810">
    <property type="entry name" value="F-box_dom"/>
</dbReference>
<feature type="repeat" description="WD" evidence="3">
    <location>
        <begin position="652"/>
        <end position="691"/>
    </location>
</feature>
<feature type="compositionally biased region" description="Basic and acidic residues" evidence="4">
    <location>
        <begin position="126"/>
        <end position="136"/>
    </location>
</feature>
<dbReference type="InterPro" id="IPR036322">
    <property type="entry name" value="WD40_repeat_dom_sf"/>
</dbReference>
<dbReference type="AlphaFoldDB" id="A0A060SYU2"/>
<feature type="region of interest" description="Disordered" evidence="4">
    <location>
        <begin position="782"/>
        <end position="843"/>
    </location>
</feature>
<evidence type="ECO:0000256" key="1">
    <source>
        <dbReference type="ARBA" id="ARBA00022574"/>
    </source>
</evidence>
<dbReference type="InterPro" id="IPR019775">
    <property type="entry name" value="WD40_repeat_CS"/>
</dbReference>
<feature type="region of interest" description="Disordered" evidence="4">
    <location>
        <begin position="347"/>
        <end position="370"/>
    </location>
</feature>
<organism evidence="6">
    <name type="scientific">Blastobotrys adeninivorans</name>
    <name type="common">Yeast</name>
    <name type="synonym">Arxula adeninivorans</name>
    <dbReference type="NCBI Taxonomy" id="409370"/>
    <lineage>
        <taxon>Eukaryota</taxon>
        <taxon>Fungi</taxon>
        <taxon>Dikarya</taxon>
        <taxon>Ascomycota</taxon>
        <taxon>Saccharomycotina</taxon>
        <taxon>Dipodascomycetes</taxon>
        <taxon>Dipodascales</taxon>
        <taxon>Trichomonascaceae</taxon>
        <taxon>Blastobotrys</taxon>
    </lineage>
</organism>
<reference evidence="6" key="1">
    <citation type="submission" date="2014-02" db="EMBL/GenBank/DDBJ databases">
        <authorList>
            <person name="Genoscope - CEA"/>
        </authorList>
    </citation>
    <scope>NUCLEOTIDE SEQUENCE</scope>
    <source>
        <strain evidence="6">LS3</strain>
    </source>
</reference>
<dbReference type="PANTHER" id="PTHR19849:SF1">
    <property type="entry name" value="F-BOX_WD REPEAT-CONTAINING PROTEIN 7"/>
    <property type="match status" value="1"/>
</dbReference>
<dbReference type="PRINTS" id="PR00320">
    <property type="entry name" value="GPROTEINBRPT"/>
</dbReference>
<evidence type="ECO:0000259" key="5">
    <source>
        <dbReference type="PROSITE" id="PS50181"/>
    </source>
</evidence>
<dbReference type="PROSITE" id="PS50082">
    <property type="entry name" value="WD_REPEATS_2"/>
    <property type="match status" value="5"/>
</dbReference>
<dbReference type="GO" id="GO:0043130">
    <property type="term" value="F:ubiquitin binding"/>
    <property type="evidence" value="ECO:0007669"/>
    <property type="project" value="TreeGrafter"/>
</dbReference>
<dbReference type="PhylomeDB" id="A0A060SYU2"/>
<dbReference type="GO" id="GO:0010992">
    <property type="term" value="P:ubiquitin recycling"/>
    <property type="evidence" value="ECO:0007669"/>
    <property type="project" value="TreeGrafter"/>
</dbReference>
<dbReference type="InterPro" id="IPR036047">
    <property type="entry name" value="F-box-like_dom_sf"/>
</dbReference>
<reference evidence="6" key="2">
    <citation type="submission" date="2014-06" db="EMBL/GenBank/DDBJ databases">
        <title>The complete genome of Blastobotrys (Arxula) adeninivorans LS3 - a yeast of biotechnological interest.</title>
        <authorList>
            <person name="Kunze G."/>
            <person name="Gaillardin C."/>
            <person name="Czernicka M."/>
            <person name="Durrens P."/>
            <person name="Martin T."/>
            <person name="Boer E."/>
            <person name="Gabaldon T."/>
            <person name="Cruz J."/>
            <person name="Talla E."/>
            <person name="Marck C."/>
            <person name="Goffeau A."/>
            <person name="Barbe V."/>
            <person name="Baret P."/>
            <person name="Baronian K."/>
            <person name="Beier S."/>
            <person name="Bleykasten C."/>
            <person name="Bode R."/>
            <person name="Casaregola S."/>
            <person name="Despons L."/>
            <person name="Fairhead C."/>
            <person name="Giersberg M."/>
            <person name="Gierski P."/>
            <person name="Hahnel U."/>
            <person name="Hartmann A."/>
            <person name="Jankowska D."/>
            <person name="Jubin C."/>
            <person name="Jung P."/>
            <person name="Lafontaine I."/>
            <person name="Leh-Louis V."/>
            <person name="Lemaire M."/>
            <person name="Marcet-Houben M."/>
            <person name="Mascher M."/>
            <person name="Morel G."/>
            <person name="Richard G.-F."/>
            <person name="Riechen J."/>
            <person name="Sacerdot C."/>
            <person name="Sarkar A."/>
            <person name="Savel G."/>
            <person name="Schacherer J."/>
            <person name="Sherman D."/>
            <person name="Straub M.-L."/>
            <person name="Stein N."/>
            <person name="Thierry A."/>
            <person name="Trautwein-Schult A."/>
            <person name="Westhof E."/>
            <person name="Worch S."/>
            <person name="Dujon B."/>
            <person name="Souciet J.-L."/>
            <person name="Wincker P."/>
            <person name="Scholz U."/>
            <person name="Neuveglise N."/>
        </authorList>
    </citation>
    <scope>NUCLEOTIDE SEQUENCE</scope>
    <source>
        <strain evidence="6">LS3</strain>
    </source>
</reference>
<dbReference type="SUPFAM" id="SSF50978">
    <property type="entry name" value="WD40 repeat-like"/>
    <property type="match status" value="1"/>
</dbReference>
<dbReference type="GO" id="GO:0005634">
    <property type="term" value="C:nucleus"/>
    <property type="evidence" value="ECO:0007669"/>
    <property type="project" value="TreeGrafter"/>
</dbReference>
<proteinExistence type="predicted"/>
<evidence type="ECO:0000256" key="2">
    <source>
        <dbReference type="ARBA" id="ARBA00022737"/>
    </source>
</evidence>
<dbReference type="GO" id="GO:0005737">
    <property type="term" value="C:cytoplasm"/>
    <property type="evidence" value="ECO:0007669"/>
    <property type="project" value="TreeGrafter"/>
</dbReference>
<dbReference type="Pfam" id="PF12937">
    <property type="entry name" value="F-box-like"/>
    <property type="match status" value="1"/>
</dbReference>
<dbReference type="EMBL" id="HG937691">
    <property type="protein sequence ID" value="CDP33888.1"/>
    <property type="molecule type" value="Genomic_DNA"/>
</dbReference>
<dbReference type="SUPFAM" id="SSF81383">
    <property type="entry name" value="F-box domain"/>
    <property type="match status" value="1"/>
</dbReference>
<gene>
    <name evidence="6" type="ORF">GNLVRS02_ARAD1A19756g</name>
</gene>
<dbReference type="GO" id="GO:0043161">
    <property type="term" value="P:proteasome-mediated ubiquitin-dependent protein catabolic process"/>
    <property type="evidence" value="ECO:0007669"/>
    <property type="project" value="TreeGrafter"/>
</dbReference>
<dbReference type="PROSITE" id="PS50181">
    <property type="entry name" value="FBOX"/>
    <property type="match status" value="1"/>
</dbReference>
<feature type="domain" description="F-box" evidence="5">
    <location>
        <begin position="274"/>
        <end position="321"/>
    </location>
</feature>
<sequence>MPDRLGHQSAVISVDTKPRLHKTVVTTTTTTTTFAPSSVGPIRPTDENAVKNIPGGPPAKFPLATVDTPPFLKKFTFRSHDGQEGTFSELNGDDDHTGAVLTCGEKKTGEKRPADDVCMSPAPKRPVPDGRRRVSFLEDTGSDDDAASSPLAASLLSPSVSPVSDSLQVPQVPQAPQAPQASQASQASQAQQLPPQVQSQPHLHSQGRVQQVTTTRAIDSPSEIEPMLSIPGIINSFDALPDGVKRYTLFNILRRCDRPTLSMMSSVILPALRRDLLSNLPVELAYNVLSYLDSRSLLRASAVSKSWKSLVDSADWVWRDLLRRDKFVMDPELESLLQRRRQRTQLHAGLSGADKSRPGSVPTPVHTPTLENNSEASLYREIYRRKYLNHRNWMNPQSRPRHISFNGHNNDVVTCLQFDDDKIVTGSDDSTINVYDTNTGQLRCVLEGHVGGVWALQNAGPNMVVSGSTDRTVRVWNVAQQRCTHVFSGHTSTVRCLDILHPVPVVDKATGTTKMMPPYPLIVTGSRDATLRIYRVPSPSDPDFLPDVDVNNNGNNGEEDNENPYFVRALTGHTHNVRVVAGYGDTIVSGSYDTTVRVWNASTGRCRFELLGHSHRVYSIQLDHERNRCISGSFDYMIKIWCLETGSLLHNLEGHTSLVGLLELNNNLLVSGAADSTLRVWNPDTGEPIYKLRGHRGPITCFQHDHTKIVSGSEDTLKLWDIRTGKPVRDLLTDLTSIWQVKFDRRRCVAAVQRESGTCIEILDFDYSPEEENAGEASIIRANELDDGDNGQEAQRASTSSTMSLSASSSRDSLVQSHGTSTTTHRSTTSESQEQLGELGRHY</sequence>
<evidence type="ECO:0000256" key="3">
    <source>
        <dbReference type="PROSITE-ProRule" id="PRU00221"/>
    </source>
</evidence>
<feature type="region of interest" description="Disordered" evidence="4">
    <location>
        <begin position="83"/>
        <end position="220"/>
    </location>
</feature>
<dbReference type="SMART" id="SM00256">
    <property type="entry name" value="FBOX"/>
    <property type="match status" value="1"/>
</dbReference>
<dbReference type="SMART" id="SM00320">
    <property type="entry name" value="WD40"/>
    <property type="match status" value="7"/>
</dbReference>
<keyword evidence="1 3" id="KW-0853">WD repeat</keyword>
<feature type="repeat" description="WD" evidence="3">
    <location>
        <begin position="610"/>
        <end position="651"/>
    </location>
</feature>
<dbReference type="InterPro" id="IPR020472">
    <property type="entry name" value="WD40_PAC1"/>
</dbReference>
<dbReference type="PANTHER" id="PTHR19849">
    <property type="entry name" value="PHOSPHOLIPASE A-2-ACTIVATING PROTEIN"/>
    <property type="match status" value="1"/>
</dbReference>
<name>A0A060SYU2_BLAAD</name>
<feature type="compositionally biased region" description="Basic and acidic residues" evidence="4">
    <location>
        <begin position="104"/>
        <end position="115"/>
    </location>
</feature>
<evidence type="ECO:0000313" key="6">
    <source>
        <dbReference type="EMBL" id="CDP33888.1"/>
    </source>
</evidence>
<dbReference type="PROSITE" id="PS00678">
    <property type="entry name" value="WD_REPEATS_1"/>
    <property type="match status" value="2"/>
</dbReference>
<dbReference type="Gene3D" id="1.20.1280.50">
    <property type="match status" value="1"/>
</dbReference>
<dbReference type="CDD" id="cd00200">
    <property type="entry name" value="WD40"/>
    <property type="match status" value="1"/>
</dbReference>
<feature type="repeat" description="WD" evidence="3">
    <location>
        <begin position="446"/>
        <end position="486"/>
    </location>
</feature>
<dbReference type="PROSITE" id="PS50294">
    <property type="entry name" value="WD_REPEATS_REGION"/>
    <property type="match status" value="4"/>
</dbReference>
<feature type="compositionally biased region" description="Polar residues" evidence="4">
    <location>
        <begin position="207"/>
        <end position="217"/>
    </location>
</feature>
<accession>A0A060SYU2</accession>
<dbReference type="InterPro" id="IPR001680">
    <property type="entry name" value="WD40_rpt"/>
</dbReference>
<keyword evidence="2" id="KW-0677">Repeat</keyword>
<feature type="compositionally biased region" description="Low complexity" evidence="4">
    <location>
        <begin position="147"/>
        <end position="206"/>
    </location>
</feature>
<dbReference type="Gene3D" id="2.130.10.10">
    <property type="entry name" value="YVTN repeat-like/Quinoprotein amine dehydrogenase"/>
    <property type="match status" value="1"/>
</dbReference>
<feature type="compositionally biased region" description="Low complexity" evidence="4">
    <location>
        <begin position="795"/>
        <end position="832"/>
    </location>
</feature>
<dbReference type="Pfam" id="PF00400">
    <property type="entry name" value="WD40"/>
    <property type="match status" value="7"/>
</dbReference>
<feature type="repeat" description="WD" evidence="3">
    <location>
        <begin position="692"/>
        <end position="730"/>
    </location>
</feature>
<protein>
    <submittedName>
        <fullName evidence="6">ARAD1A19756p</fullName>
    </submittedName>
</protein>
<dbReference type="InterPro" id="IPR015943">
    <property type="entry name" value="WD40/YVTN_repeat-like_dom_sf"/>
</dbReference>
<feature type="repeat" description="WD" evidence="3">
    <location>
        <begin position="570"/>
        <end position="609"/>
    </location>
</feature>